<name>A0ABZ2LBN8_9BACT</name>
<dbReference type="RefSeq" id="WP_394838008.1">
    <property type="nucleotide sequence ID" value="NZ_CP089929.1"/>
</dbReference>
<proteinExistence type="predicted"/>
<evidence type="ECO:0000313" key="1">
    <source>
        <dbReference type="EMBL" id="WXB08333.1"/>
    </source>
</evidence>
<protein>
    <submittedName>
        <fullName evidence="1">Uncharacterized protein</fullName>
    </submittedName>
</protein>
<dbReference type="EMBL" id="CP089983">
    <property type="protein sequence ID" value="WXB08333.1"/>
    <property type="molecule type" value="Genomic_DNA"/>
</dbReference>
<keyword evidence="2" id="KW-1185">Reference proteome</keyword>
<gene>
    <name evidence="1" type="ORF">LVJ94_13940</name>
</gene>
<evidence type="ECO:0000313" key="2">
    <source>
        <dbReference type="Proteomes" id="UP001374803"/>
    </source>
</evidence>
<organism evidence="1 2">
    <name type="scientific">Pendulispora rubella</name>
    <dbReference type="NCBI Taxonomy" id="2741070"/>
    <lineage>
        <taxon>Bacteria</taxon>
        <taxon>Pseudomonadati</taxon>
        <taxon>Myxococcota</taxon>
        <taxon>Myxococcia</taxon>
        <taxon>Myxococcales</taxon>
        <taxon>Sorangiineae</taxon>
        <taxon>Pendulisporaceae</taxon>
        <taxon>Pendulispora</taxon>
    </lineage>
</organism>
<sequence>MKKAESTGAKLELKRLTVRSPADVSAPNGQPVSPANQVPGVSLTCFCPTR</sequence>
<reference evidence="1" key="1">
    <citation type="submission" date="2021-12" db="EMBL/GenBank/DDBJ databases">
        <title>Discovery of the Pendulisporaceae a myxobacterial family with distinct sporulation behavior and unique specialized metabolism.</title>
        <authorList>
            <person name="Garcia R."/>
            <person name="Popoff A."/>
            <person name="Bader C.D."/>
            <person name="Loehr J."/>
            <person name="Walesch S."/>
            <person name="Walt C."/>
            <person name="Boldt J."/>
            <person name="Bunk B."/>
            <person name="Haeckl F.J.F.P.J."/>
            <person name="Gunesch A.P."/>
            <person name="Birkelbach J."/>
            <person name="Nuebel U."/>
            <person name="Pietschmann T."/>
            <person name="Bach T."/>
            <person name="Mueller R."/>
        </authorList>
    </citation>
    <scope>NUCLEOTIDE SEQUENCE</scope>
    <source>
        <strain evidence="1">MSr11367</strain>
    </source>
</reference>
<accession>A0ABZ2LBN8</accession>
<dbReference type="Proteomes" id="UP001374803">
    <property type="component" value="Chromosome"/>
</dbReference>